<sequence length="490" mass="49814">MLLSGKGRHRRRRINQTRIAIVTAVSAGAGVALPLVGAGQASAASVETWDRVAACESTNNWQINTGNGFYGGLQFTQSTWEEFGGLEYAPRADLATKEQQITIAEKVLAVQGPGAWPVCSVEAGLTAGGPAPVFGTEESSDAAEEAAPAPQPEETTDSGRASREETRTEAAAAPETSAPAGSAGSYEVVSGDTLSLIAEGNGVAGGWKALYEANRDVVGSDPNLIYPGQQLTLGGSAAQEDVAEEQPAAHTVQRGETLASIAEDHGVDGGWAALYAANQDVLGGDPAAISVGQELSLDTSGVTADQLSAARAALEAAQADSADRSSRDESREEVAQTAAETSTPAASAESPAAESSASYVRPVEGYTLSAYYGQAGGWSSGYHTGQDFAVPTGTPVQAVASGTVVSAAYDGAYGNQVVIDHGDGTFSQYAHLSSLAVSAGQQVGAGDQIGLSGSTGNSTGPHLHFEIRTSPNYGSDVDPVAWLAGHGVTI</sequence>
<dbReference type="CDD" id="cd13925">
    <property type="entry name" value="RPF"/>
    <property type="match status" value="1"/>
</dbReference>
<dbReference type="Gene3D" id="3.10.350.10">
    <property type="entry name" value="LysM domain"/>
    <property type="match status" value="2"/>
</dbReference>
<proteinExistence type="inferred from homology"/>
<name>A0A852ZSW9_9ACTN</name>
<reference evidence="5 6" key="1">
    <citation type="submission" date="2020-07" db="EMBL/GenBank/DDBJ databases">
        <title>Sequencing the genomes of 1000 actinobacteria strains.</title>
        <authorList>
            <person name="Klenk H.-P."/>
        </authorList>
    </citation>
    <scope>NUCLEOTIDE SEQUENCE [LARGE SCALE GENOMIC DNA]</scope>
    <source>
        <strain evidence="5 6">DSM 42178</strain>
    </source>
</reference>
<dbReference type="InterPro" id="IPR016047">
    <property type="entry name" value="M23ase_b-sheet_dom"/>
</dbReference>
<dbReference type="CDD" id="cd00118">
    <property type="entry name" value="LysM"/>
    <property type="match status" value="2"/>
</dbReference>
<evidence type="ECO:0000313" key="5">
    <source>
        <dbReference type="EMBL" id="NYI04925.1"/>
    </source>
</evidence>
<dbReference type="GO" id="GO:0004222">
    <property type="term" value="F:metalloendopeptidase activity"/>
    <property type="evidence" value="ECO:0007669"/>
    <property type="project" value="TreeGrafter"/>
</dbReference>
<protein>
    <submittedName>
        <fullName evidence="5">Murein DD-endopeptidase MepM/ murein hydrolase activator NlpD</fullName>
    </submittedName>
</protein>
<feature type="compositionally biased region" description="Basic and acidic residues" evidence="3">
    <location>
        <begin position="321"/>
        <end position="334"/>
    </location>
</feature>
<comment type="similarity">
    <text evidence="1">Belongs to the transglycosylase family. Rpf subfamily.</text>
</comment>
<comment type="caution">
    <text evidence="5">The sequence shown here is derived from an EMBL/GenBank/DDBJ whole genome shotgun (WGS) entry which is preliminary data.</text>
</comment>
<dbReference type="InterPro" id="IPR023346">
    <property type="entry name" value="Lysozyme-like_dom_sf"/>
</dbReference>
<accession>A0A852ZSW9</accession>
<evidence type="ECO:0000256" key="2">
    <source>
        <dbReference type="ARBA" id="ARBA00022801"/>
    </source>
</evidence>
<dbReference type="AlphaFoldDB" id="A0A852ZSW9"/>
<evidence type="ECO:0000313" key="6">
    <source>
        <dbReference type="Proteomes" id="UP000567795"/>
    </source>
</evidence>
<organism evidence="5 6">
    <name type="scientific">Allostreptomyces psammosilenae</name>
    <dbReference type="NCBI Taxonomy" id="1892865"/>
    <lineage>
        <taxon>Bacteria</taxon>
        <taxon>Bacillati</taxon>
        <taxon>Actinomycetota</taxon>
        <taxon>Actinomycetes</taxon>
        <taxon>Kitasatosporales</taxon>
        <taxon>Streptomycetaceae</taxon>
        <taxon>Allostreptomyces</taxon>
    </lineage>
</organism>
<dbReference type="SUPFAM" id="SSF54106">
    <property type="entry name" value="LysM domain"/>
    <property type="match status" value="1"/>
</dbReference>
<keyword evidence="2 5" id="KW-0378">Hydrolase</keyword>
<evidence type="ECO:0000256" key="3">
    <source>
        <dbReference type="SAM" id="MobiDB-lite"/>
    </source>
</evidence>
<dbReference type="SMART" id="SM00257">
    <property type="entry name" value="LysM"/>
    <property type="match status" value="2"/>
</dbReference>
<dbReference type="InterPro" id="IPR050570">
    <property type="entry name" value="Cell_wall_metabolism_enzyme"/>
</dbReference>
<feature type="compositionally biased region" description="Low complexity" evidence="3">
    <location>
        <begin position="337"/>
        <end position="358"/>
    </location>
</feature>
<dbReference type="InterPro" id="IPR011055">
    <property type="entry name" value="Dup_hybrid_motif"/>
</dbReference>
<feature type="region of interest" description="Disordered" evidence="3">
    <location>
        <begin position="130"/>
        <end position="185"/>
    </location>
</feature>
<dbReference type="Pfam" id="PF01476">
    <property type="entry name" value="LysM"/>
    <property type="match status" value="2"/>
</dbReference>
<dbReference type="RefSeq" id="WP_179813753.1">
    <property type="nucleotide sequence ID" value="NZ_JACBZD010000001.1"/>
</dbReference>
<dbReference type="Gene3D" id="1.10.530.10">
    <property type="match status" value="1"/>
</dbReference>
<feature type="compositionally biased region" description="Low complexity" evidence="3">
    <location>
        <begin position="169"/>
        <end position="185"/>
    </location>
</feature>
<dbReference type="PANTHER" id="PTHR21666:SF270">
    <property type="entry name" value="MUREIN HYDROLASE ACTIVATOR ENVC"/>
    <property type="match status" value="1"/>
</dbReference>
<dbReference type="PROSITE" id="PS51782">
    <property type="entry name" value="LYSM"/>
    <property type="match status" value="2"/>
</dbReference>
<dbReference type="InterPro" id="IPR010618">
    <property type="entry name" value="RPF"/>
</dbReference>
<dbReference type="SUPFAM" id="SSF51261">
    <property type="entry name" value="Duplicated hybrid motif"/>
    <property type="match status" value="1"/>
</dbReference>
<dbReference type="Pfam" id="PF06737">
    <property type="entry name" value="Transglycosylas"/>
    <property type="match status" value="1"/>
</dbReference>
<dbReference type="FunFam" id="2.70.70.10:FF:000013">
    <property type="entry name" value="Peptidase family M23"/>
    <property type="match status" value="1"/>
</dbReference>
<dbReference type="CDD" id="cd12797">
    <property type="entry name" value="M23_peptidase"/>
    <property type="match status" value="1"/>
</dbReference>
<evidence type="ECO:0000256" key="1">
    <source>
        <dbReference type="ARBA" id="ARBA00010830"/>
    </source>
</evidence>
<dbReference type="InterPro" id="IPR018392">
    <property type="entry name" value="LysM"/>
</dbReference>
<gene>
    <name evidence="5" type="ORF">FHU37_001868</name>
</gene>
<dbReference type="Pfam" id="PF01551">
    <property type="entry name" value="Peptidase_M23"/>
    <property type="match status" value="1"/>
</dbReference>
<dbReference type="SUPFAM" id="SSF53955">
    <property type="entry name" value="Lysozyme-like"/>
    <property type="match status" value="1"/>
</dbReference>
<dbReference type="Proteomes" id="UP000567795">
    <property type="component" value="Unassembled WGS sequence"/>
</dbReference>
<evidence type="ECO:0000259" key="4">
    <source>
        <dbReference type="PROSITE" id="PS51782"/>
    </source>
</evidence>
<keyword evidence="6" id="KW-1185">Reference proteome</keyword>
<dbReference type="Gene3D" id="2.70.70.10">
    <property type="entry name" value="Glucose Permease (Domain IIA)"/>
    <property type="match status" value="1"/>
</dbReference>
<dbReference type="PANTHER" id="PTHR21666">
    <property type="entry name" value="PEPTIDASE-RELATED"/>
    <property type="match status" value="1"/>
</dbReference>
<dbReference type="EMBL" id="JACBZD010000001">
    <property type="protein sequence ID" value="NYI04925.1"/>
    <property type="molecule type" value="Genomic_DNA"/>
</dbReference>
<feature type="domain" description="LysM" evidence="4">
    <location>
        <begin position="184"/>
        <end position="233"/>
    </location>
</feature>
<dbReference type="InterPro" id="IPR036779">
    <property type="entry name" value="LysM_dom_sf"/>
</dbReference>
<feature type="region of interest" description="Disordered" evidence="3">
    <location>
        <begin position="315"/>
        <end position="359"/>
    </location>
</feature>
<feature type="domain" description="LysM" evidence="4">
    <location>
        <begin position="248"/>
        <end position="297"/>
    </location>
</feature>